<feature type="short sequence motif" description="GXSXG" evidence="2">
    <location>
        <begin position="37"/>
        <end position="41"/>
    </location>
</feature>
<evidence type="ECO:0000313" key="4">
    <source>
        <dbReference type="EMBL" id="SDY55807.1"/>
    </source>
</evidence>
<dbReference type="CDD" id="cd07207">
    <property type="entry name" value="Pat_ExoU_VipD_like"/>
    <property type="match status" value="1"/>
</dbReference>
<keyword evidence="2" id="KW-0442">Lipid degradation</keyword>
<proteinExistence type="predicted"/>
<feature type="active site" description="Proton acceptor" evidence="2">
    <location>
        <position position="185"/>
    </location>
</feature>
<comment type="caution">
    <text evidence="2">Lacks conserved residue(s) required for the propagation of feature annotation.</text>
</comment>
<dbReference type="InterPro" id="IPR016035">
    <property type="entry name" value="Acyl_Trfase/lysoPLipase"/>
</dbReference>
<feature type="short sequence motif" description="DGA/G" evidence="2">
    <location>
        <begin position="185"/>
        <end position="187"/>
    </location>
</feature>
<dbReference type="Proteomes" id="UP000198935">
    <property type="component" value="Unassembled WGS sequence"/>
</dbReference>
<organism evidence="4 5">
    <name type="scientific">Evansella caseinilytica</name>
    <dbReference type="NCBI Taxonomy" id="1503961"/>
    <lineage>
        <taxon>Bacteria</taxon>
        <taxon>Bacillati</taxon>
        <taxon>Bacillota</taxon>
        <taxon>Bacilli</taxon>
        <taxon>Bacillales</taxon>
        <taxon>Bacillaceae</taxon>
        <taxon>Evansella</taxon>
    </lineage>
</organism>
<sequence>MLKVDGVFAGGGIKAFSFIGALQVLDQKKIFFERLAGTSAGAIVATFIKAGYTSEEISQLLDDLDLQQLLDPKKRSIIFPFYRWLRLYKKMGFHKGDALEHWLYTALKKKNVVTFADLPTGALKIIASDLSNSQLLVIPDDLPRYGLVPERFSVAKAVRMSCSFPFFFEPVKLTSSSGKSAVIVDGGVLSNFPLWLFLKQPEKKRKRPVLGFRLATSADRLEPRQINNAFSLLHSMVEAMWQAHDQRYISKAQAENIVFIPVRNISATQFSISDEEKQALIQLGAQCTEDFLKSWTY</sequence>
<dbReference type="STRING" id="1503961.SAMN05421736_102263"/>
<dbReference type="InterPro" id="IPR002641">
    <property type="entry name" value="PNPLA_dom"/>
</dbReference>
<evidence type="ECO:0000259" key="3">
    <source>
        <dbReference type="PROSITE" id="PS51635"/>
    </source>
</evidence>
<dbReference type="EMBL" id="FNPI01000002">
    <property type="protein sequence ID" value="SDY55807.1"/>
    <property type="molecule type" value="Genomic_DNA"/>
</dbReference>
<feature type="domain" description="PNPLA" evidence="3">
    <location>
        <begin position="6"/>
        <end position="198"/>
    </location>
</feature>
<evidence type="ECO:0000256" key="2">
    <source>
        <dbReference type="PROSITE-ProRule" id="PRU01161"/>
    </source>
</evidence>
<keyword evidence="5" id="KW-1185">Reference proteome</keyword>
<dbReference type="SUPFAM" id="SSF52151">
    <property type="entry name" value="FabD/lysophospholipase-like"/>
    <property type="match status" value="1"/>
</dbReference>
<evidence type="ECO:0000313" key="5">
    <source>
        <dbReference type="Proteomes" id="UP000198935"/>
    </source>
</evidence>
<keyword evidence="2" id="KW-0378">Hydrolase</keyword>
<dbReference type="AlphaFoldDB" id="A0A1H3KUB5"/>
<dbReference type="PANTHER" id="PTHR46394:SF1">
    <property type="entry name" value="PNPLA DOMAIN-CONTAINING PROTEIN"/>
    <property type="match status" value="1"/>
</dbReference>
<keyword evidence="1 2" id="KW-0443">Lipid metabolism</keyword>
<dbReference type="PROSITE" id="PS51635">
    <property type="entry name" value="PNPLA"/>
    <property type="match status" value="1"/>
</dbReference>
<dbReference type="OrthoDB" id="9770965at2"/>
<reference evidence="5" key="1">
    <citation type="submission" date="2016-10" db="EMBL/GenBank/DDBJ databases">
        <authorList>
            <person name="Varghese N."/>
            <person name="Submissions S."/>
        </authorList>
    </citation>
    <scope>NUCLEOTIDE SEQUENCE [LARGE SCALE GENOMIC DNA]</scope>
    <source>
        <strain evidence="5">SP</strain>
    </source>
</reference>
<dbReference type="GO" id="GO:0016787">
    <property type="term" value="F:hydrolase activity"/>
    <property type="evidence" value="ECO:0007669"/>
    <property type="project" value="UniProtKB-UniRule"/>
</dbReference>
<feature type="active site" description="Nucleophile" evidence="2">
    <location>
        <position position="39"/>
    </location>
</feature>
<evidence type="ECO:0000256" key="1">
    <source>
        <dbReference type="ARBA" id="ARBA00023098"/>
    </source>
</evidence>
<dbReference type="InterPro" id="IPR052580">
    <property type="entry name" value="Lipid_Hydrolase"/>
</dbReference>
<dbReference type="Gene3D" id="3.40.1090.10">
    <property type="entry name" value="Cytosolic phospholipase A2 catalytic domain"/>
    <property type="match status" value="2"/>
</dbReference>
<accession>A0A1H3KUB5</accession>
<dbReference type="GO" id="GO:0016042">
    <property type="term" value="P:lipid catabolic process"/>
    <property type="evidence" value="ECO:0007669"/>
    <property type="project" value="UniProtKB-UniRule"/>
</dbReference>
<dbReference type="PANTHER" id="PTHR46394">
    <property type="entry name" value="ANNEXIN"/>
    <property type="match status" value="1"/>
</dbReference>
<dbReference type="Pfam" id="PF01734">
    <property type="entry name" value="Patatin"/>
    <property type="match status" value="1"/>
</dbReference>
<name>A0A1H3KUB5_9BACI</name>
<protein>
    <submittedName>
        <fullName evidence="4">NTE family protein</fullName>
    </submittedName>
</protein>
<gene>
    <name evidence="4" type="ORF">SAMN05421736_102263</name>
</gene>